<feature type="compositionally biased region" description="Low complexity" evidence="1">
    <location>
        <begin position="16"/>
        <end position="25"/>
    </location>
</feature>
<dbReference type="Pfam" id="PF01039">
    <property type="entry name" value="Carboxyl_trans"/>
    <property type="match status" value="1"/>
</dbReference>
<evidence type="ECO:0000313" key="4">
    <source>
        <dbReference type="EMBL" id="USG62067.1"/>
    </source>
</evidence>
<evidence type="ECO:0000313" key="5">
    <source>
        <dbReference type="Proteomes" id="UP001056291"/>
    </source>
</evidence>
<dbReference type="InterPro" id="IPR034733">
    <property type="entry name" value="AcCoA_carboxyl_beta"/>
</dbReference>
<dbReference type="InterPro" id="IPR011762">
    <property type="entry name" value="COA_CT_N"/>
</dbReference>
<feature type="domain" description="CoA carboxyltransferase N-terminal" evidence="2">
    <location>
        <begin position="3"/>
        <end position="265"/>
    </location>
</feature>
<dbReference type="RefSeq" id="WP_251935623.1">
    <property type="nucleotide sequence ID" value="NZ_CP098747.1"/>
</dbReference>
<name>A0ABY4W4E3_9PROT</name>
<dbReference type="PROSITE" id="PS50989">
    <property type="entry name" value="COA_CT_CTER"/>
    <property type="match status" value="1"/>
</dbReference>
<sequence>MSWEKEAQDITQMRNAAQEQGGAEAVATQHAKGRLTIRERIDGVLDADSFQEHGRIAGASERDDAGNLTSFSPANYITGLGTIDGRRVAVGGEDFTLKGGSPNAAGLRKSVYAEELASQYRVPLVRMLEGGGGSVSKGKGSSGPVGSPVFEKPRFHSIAKVMGEVPVVSAALGPVAGFPAARFAASHFSVMTRETAQILIAGPALVARALDISMTKEELGGAQIHSRNAVAANIAKTETDAFNQMQTFLSYLPNNVWELSKRRPTTDPVDRKAEELLSIVPKNRRLPFDMRKLIKLVIDDGSYFEMGKAYGPSLLTAFARLNGRSVGVIGNDCRFYAGAMGANAAQKVRRFIELCDTFHIPIVNFTDEPGFMIGPDSEKDGTIKYGTSAVAAAVMSVVPWATVIIKKTFGVAAAAHFSDEGYVLAWPSAEMGALPVEGGVAVAFRRQIEAAEKPDELRAELEDQLAAQQSPFPRAESFNIHDIIDPRETRPALCQWIEWIEPKLESLKGPVTFGFRP</sequence>
<dbReference type="Proteomes" id="UP001056291">
    <property type="component" value="Chromosome"/>
</dbReference>
<protein>
    <recommendedName>
        <fullName evidence="6">Propionyl-CoA carboxylase</fullName>
    </recommendedName>
</protein>
<dbReference type="SUPFAM" id="SSF52096">
    <property type="entry name" value="ClpP/crotonase"/>
    <property type="match status" value="2"/>
</dbReference>
<dbReference type="PROSITE" id="PS50980">
    <property type="entry name" value="COA_CT_NTER"/>
    <property type="match status" value="1"/>
</dbReference>
<dbReference type="EMBL" id="CP098747">
    <property type="protein sequence ID" value="USG62067.1"/>
    <property type="molecule type" value="Genomic_DNA"/>
</dbReference>
<dbReference type="InterPro" id="IPR011763">
    <property type="entry name" value="COA_CT_C"/>
</dbReference>
<organism evidence="4 5">
    <name type="scientific">Sneathiella marina</name>
    <dbReference type="NCBI Taxonomy" id="2950108"/>
    <lineage>
        <taxon>Bacteria</taxon>
        <taxon>Pseudomonadati</taxon>
        <taxon>Pseudomonadota</taxon>
        <taxon>Alphaproteobacteria</taxon>
        <taxon>Sneathiellales</taxon>
        <taxon>Sneathiellaceae</taxon>
        <taxon>Sneathiella</taxon>
    </lineage>
</organism>
<gene>
    <name evidence="4" type="ORF">NBZ79_03650</name>
</gene>
<accession>A0ABY4W4E3</accession>
<dbReference type="PANTHER" id="PTHR43842">
    <property type="entry name" value="PROPIONYL-COA CARBOXYLASE BETA CHAIN"/>
    <property type="match status" value="1"/>
</dbReference>
<reference evidence="4" key="1">
    <citation type="submission" date="2022-06" db="EMBL/GenBank/DDBJ databases">
        <title>Sneathiella actinostolidae sp. nov., isolated from a sea anemonein the Western Pacific Ocean.</title>
        <authorList>
            <person name="Wei M.J."/>
        </authorList>
    </citation>
    <scope>NUCLEOTIDE SEQUENCE</scope>
    <source>
        <strain evidence="4">PHK-P5</strain>
    </source>
</reference>
<dbReference type="InterPro" id="IPR029045">
    <property type="entry name" value="ClpP/crotonase-like_dom_sf"/>
</dbReference>
<dbReference type="InterPro" id="IPR051047">
    <property type="entry name" value="AccD/PCCB"/>
</dbReference>
<dbReference type="PANTHER" id="PTHR43842:SF2">
    <property type="entry name" value="PROPIONYL-COA CARBOXYLASE BETA CHAIN, MITOCHONDRIAL"/>
    <property type="match status" value="1"/>
</dbReference>
<evidence type="ECO:0000259" key="2">
    <source>
        <dbReference type="PROSITE" id="PS50980"/>
    </source>
</evidence>
<dbReference type="Gene3D" id="3.90.226.10">
    <property type="entry name" value="2-enoyl-CoA Hydratase, Chain A, domain 1"/>
    <property type="match status" value="2"/>
</dbReference>
<evidence type="ECO:0000259" key="3">
    <source>
        <dbReference type="PROSITE" id="PS50989"/>
    </source>
</evidence>
<proteinExistence type="predicted"/>
<feature type="region of interest" description="Disordered" evidence="1">
    <location>
        <begin position="1"/>
        <end position="31"/>
    </location>
</feature>
<feature type="domain" description="CoA carboxyltransferase C-terminal" evidence="3">
    <location>
        <begin position="268"/>
        <end position="517"/>
    </location>
</feature>
<evidence type="ECO:0008006" key="6">
    <source>
        <dbReference type="Google" id="ProtNLM"/>
    </source>
</evidence>
<evidence type="ECO:0000256" key="1">
    <source>
        <dbReference type="SAM" id="MobiDB-lite"/>
    </source>
</evidence>
<keyword evidence="5" id="KW-1185">Reference proteome</keyword>